<feature type="transmembrane region" description="Helical" evidence="5">
    <location>
        <begin position="121"/>
        <end position="140"/>
    </location>
</feature>
<keyword evidence="8" id="KW-1185">Reference proteome</keyword>
<evidence type="ECO:0000256" key="2">
    <source>
        <dbReference type="ARBA" id="ARBA00022692"/>
    </source>
</evidence>
<dbReference type="PANTHER" id="PTHR22911">
    <property type="entry name" value="ACYL-MALONYL CONDENSING ENZYME-RELATED"/>
    <property type="match status" value="1"/>
</dbReference>
<dbReference type="RefSeq" id="WP_269126947.1">
    <property type="nucleotide sequence ID" value="NZ_JAPUBN010000019.1"/>
</dbReference>
<proteinExistence type="predicted"/>
<feature type="transmembrane region" description="Helical" evidence="5">
    <location>
        <begin position="70"/>
        <end position="90"/>
    </location>
</feature>
<dbReference type="InterPro" id="IPR037185">
    <property type="entry name" value="EmrE-like"/>
</dbReference>
<feature type="domain" description="EamA" evidence="6">
    <location>
        <begin position="151"/>
        <end position="291"/>
    </location>
</feature>
<keyword evidence="2 5" id="KW-0812">Transmembrane</keyword>
<feature type="transmembrane region" description="Helical" evidence="5">
    <location>
        <begin position="178"/>
        <end position="198"/>
    </location>
</feature>
<dbReference type="InterPro" id="IPR000620">
    <property type="entry name" value="EamA_dom"/>
</dbReference>
<feature type="transmembrane region" description="Helical" evidence="5">
    <location>
        <begin position="96"/>
        <end position="114"/>
    </location>
</feature>
<feature type="transmembrane region" description="Helical" evidence="5">
    <location>
        <begin position="250"/>
        <end position="269"/>
    </location>
</feature>
<keyword evidence="3 5" id="KW-1133">Transmembrane helix</keyword>
<dbReference type="EMBL" id="JAPUBN010000019">
    <property type="protein sequence ID" value="MCZ2722921.1"/>
    <property type="molecule type" value="Genomic_DNA"/>
</dbReference>
<evidence type="ECO:0000256" key="1">
    <source>
        <dbReference type="ARBA" id="ARBA00004141"/>
    </source>
</evidence>
<evidence type="ECO:0000256" key="5">
    <source>
        <dbReference type="SAM" id="Phobius"/>
    </source>
</evidence>
<evidence type="ECO:0000256" key="4">
    <source>
        <dbReference type="ARBA" id="ARBA00023136"/>
    </source>
</evidence>
<gene>
    <name evidence="7" type="ORF">O1D97_15205</name>
</gene>
<feature type="transmembrane region" description="Helical" evidence="5">
    <location>
        <begin position="275"/>
        <end position="293"/>
    </location>
</feature>
<feature type="transmembrane region" description="Helical" evidence="5">
    <location>
        <begin position="146"/>
        <end position="166"/>
    </location>
</feature>
<evidence type="ECO:0000259" key="6">
    <source>
        <dbReference type="Pfam" id="PF00892"/>
    </source>
</evidence>
<dbReference type="SUPFAM" id="SSF103481">
    <property type="entry name" value="Multidrug resistance efflux transporter EmrE"/>
    <property type="match status" value="2"/>
</dbReference>
<dbReference type="PANTHER" id="PTHR22911:SF6">
    <property type="entry name" value="SOLUTE CARRIER FAMILY 35 MEMBER G1"/>
    <property type="match status" value="1"/>
</dbReference>
<accession>A0ABT4JXH8</accession>
<comment type="caution">
    <text evidence="7">The sequence shown here is derived from an EMBL/GenBank/DDBJ whole genome shotgun (WGS) entry which is preliminary data.</text>
</comment>
<dbReference type="Proteomes" id="UP001149719">
    <property type="component" value="Unassembled WGS sequence"/>
</dbReference>
<protein>
    <submittedName>
        <fullName evidence="7">DMT family transporter</fullName>
    </submittedName>
</protein>
<feature type="transmembrane region" description="Helical" evidence="5">
    <location>
        <begin position="218"/>
        <end position="238"/>
    </location>
</feature>
<reference evidence="7" key="1">
    <citation type="submission" date="2022-12" db="EMBL/GenBank/DDBJ databases">
        <title>Marinomonas 15G1-11 sp. nov, isolated from marine algae.</title>
        <authorList>
            <person name="Butt M."/>
            <person name="Choi D.G."/>
            <person name="Kim J.M."/>
            <person name="Lee J.K."/>
            <person name="Baek J.H."/>
            <person name="Jeon C.O."/>
        </authorList>
    </citation>
    <scope>NUCLEOTIDE SEQUENCE</scope>
    <source>
        <strain evidence="7">15G1-11</strain>
    </source>
</reference>
<dbReference type="Pfam" id="PF00892">
    <property type="entry name" value="EamA"/>
    <property type="match status" value="2"/>
</dbReference>
<comment type="subcellular location">
    <subcellularLocation>
        <location evidence="1">Membrane</location>
        <topology evidence="1">Multi-pass membrane protein</topology>
    </subcellularLocation>
</comment>
<sequence>MNQTRILQSAILAILASALLSFTDNFVGMVSKEAGLWQFQLFRTLFSLPIIVAGIYFLKIPYRVKNLRVIIIRSVIISIGLLIYFTSLGFLSVAQAGAGLFSSPIWVLLFSIIFFKNKINLMQITAITAGFIGVLMLLQLDTQSLSIVSFFPLIAGAFYGFGMLITRHWSADESAATLTLGVFISMGIIGAIMLVILTTWPVESDEFILQGWKSPTPAFISLTFGQALAGVISVALITQAYKIGEPSFTAVFEYSFLVFAAFWSLLLWGQTTNSFAIIGILVIFASAISLSFLNNKSAVKSTSA</sequence>
<evidence type="ECO:0000313" key="8">
    <source>
        <dbReference type="Proteomes" id="UP001149719"/>
    </source>
</evidence>
<feature type="transmembrane region" description="Helical" evidence="5">
    <location>
        <begin position="37"/>
        <end position="58"/>
    </location>
</feature>
<evidence type="ECO:0000256" key="3">
    <source>
        <dbReference type="ARBA" id="ARBA00022989"/>
    </source>
</evidence>
<evidence type="ECO:0000313" key="7">
    <source>
        <dbReference type="EMBL" id="MCZ2722921.1"/>
    </source>
</evidence>
<organism evidence="7 8">
    <name type="scientific">Marinomonas phaeophyticola</name>
    <dbReference type="NCBI Taxonomy" id="3004091"/>
    <lineage>
        <taxon>Bacteria</taxon>
        <taxon>Pseudomonadati</taxon>
        <taxon>Pseudomonadota</taxon>
        <taxon>Gammaproteobacteria</taxon>
        <taxon>Oceanospirillales</taxon>
        <taxon>Oceanospirillaceae</taxon>
        <taxon>Marinomonas</taxon>
    </lineage>
</organism>
<keyword evidence="4 5" id="KW-0472">Membrane</keyword>
<feature type="domain" description="EamA" evidence="6">
    <location>
        <begin position="10"/>
        <end position="138"/>
    </location>
</feature>
<name>A0ABT4JXH8_9GAMM</name>